<protein>
    <submittedName>
        <fullName evidence="3">Uncharacterized protein</fullName>
    </submittedName>
</protein>
<feature type="region of interest" description="Disordered" evidence="1">
    <location>
        <begin position="65"/>
        <end position="101"/>
    </location>
</feature>
<dbReference type="GO" id="GO:0005096">
    <property type="term" value="F:GTPase activator activity"/>
    <property type="evidence" value="ECO:0007669"/>
    <property type="project" value="TreeGrafter"/>
</dbReference>
<dbReference type="GO" id="GO:0045159">
    <property type="term" value="F:myosin II binding"/>
    <property type="evidence" value="ECO:0007669"/>
    <property type="project" value="TreeGrafter"/>
</dbReference>
<organism evidence="2 3">
    <name type="scientific">Ditylenchus dipsaci</name>
    <dbReference type="NCBI Taxonomy" id="166011"/>
    <lineage>
        <taxon>Eukaryota</taxon>
        <taxon>Metazoa</taxon>
        <taxon>Ecdysozoa</taxon>
        <taxon>Nematoda</taxon>
        <taxon>Chromadorea</taxon>
        <taxon>Rhabditida</taxon>
        <taxon>Tylenchina</taxon>
        <taxon>Tylenchomorpha</taxon>
        <taxon>Sphaerularioidea</taxon>
        <taxon>Anguinidae</taxon>
        <taxon>Anguininae</taxon>
        <taxon>Ditylenchus</taxon>
    </lineage>
</organism>
<dbReference type="PANTHER" id="PTHR10241">
    <property type="entry name" value="LETHAL 2 GIANT LARVAE PROTEIN"/>
    <property type="match status" value="1"/>
</dbReference>
<proteinExistence type="predicted"/>
<dbReference type="PANTHER" id="PTHR10241:SF25">
    <property type="entry name" value="TOMOSYN, ISOFORM C"/>
    <property type="match status" value="1"/>
</dbReference>
<sequence length="349" mass="38992">MHHASSMTPPPSAASTNTTKAFMRLNTECKQRSMDRPRPLLSKAQSMAVSYCNSAAAALVNNNNNSQHHQETNNHHSPQADNGNNGDLRDENGRWSRSSSTNSLEKLASQLQQQECVTSLTFINCYSKKGCKHFQGACIAFNLILPFDRLISNVVVAPSDMYDGPQGSIVRLQERVLYSTFLDKDFCIISGATETFKDVTKDSAPASANMEKACKTRWPPFFKPLPSSTNRKEELVANPEELSQLGVFVSEQEIRVLSLPGYHQHFHYRADIPFIKAKSSHIRGYPVLICLNAAGQLQVMSLPSLKQLYQTPLFRCSVDLDDPICQRLISPSMDLACTWFRLQKCKSSL</sequence>
<dbReference type="GO" id="GO:0006887">
    <property type="term" value="P:exocytosis"/>
    <property type="evidence" value="ECO:0007669"/>
    <property type="project" value="TreeGrafter"/>
</dbReference>
<dbReference type="GO" id="GO:0019905">
    <property type="term" value="F:syntaxin binding"/>
    <property type="evidence" value="ECO:0007669"/>
    <property type="project" value="TreeGrafter"/>
</dbReference>
<dbReference type="WBParaSite" id="jg18677">
    <property type="protein sequence ID" value="jg18677"/>
    <property type="gene ID" value="jg18677"/>
</dbReference>
<evidence type="ECO:0000313" key="2">
    <source>
        <dbReference type="Proteomes" id="UP000887574"/>
    </source>
</evidence>
<name>A0A915DDC3_9BILA</name>
<evidence type="ECO:0000313" key="3">
    <source>
        <dbReference type="WBParaSite" id="jg18677"/>
    </source>
</evidence>
<dbReference type="AlphaFoldDB" id="A0A915DDC3"/>
<dbReference type="GO" id="GO:0006893">
    <property type="term" value="P:Golgi to plasma membrane transport"/>
    <property type="evidence" value="ECO:0007669"/>
    <property type="project" value="TreeGrafter"/>
</dbReference>
<keyword evidence="2" id="KW-1185">Reference proteome</keyword>
<reference evidence="3" key="1">
    <citation type="submission" date="2022-11" db="UniProtKB">
        <authorList>
            <consortium name="WormBaseParasite"/>
        </authorList>
    </citation>
    <scope>IDENTIFICATION</scope>
</reference>
<dbReference type="Proteomes" id="UP000887574">
    <property type="component" value="Unplaced"/>
</dbReference>
<evidence type="ECO:0000256" key="1">
    <source>
        <dbReference type="SAM" id="MobiDB-lite"/>
    </source>
</evidence>
<dbReference type="GO" id="GO:0005886">
    <property type="term" value="C:plasma membrane"/>
    <property type="evidence" value="ECO:0007669"/>
    <property type="project" value="TreeGrafter"/>
</dbReference>
<dbReference type="GO" id="GO:0031201">
    <property type="term" value="C:SNARE complex"/>
    <property type="evidence" value="ECO:0007669"/>
    <property type="project" value="TreeGrafter"/>
</dbReference>
<accession>A0A915DDC3</accession>